<keyword evidence="3" id="KW-1185">Reference proteome</keyword>
<gene>
    <name evidence="2" type="ORF">MONBRDRAFT_9825</name>
</gene>
<evidence type="ECO:0000313" key="3">
    <source>
        <dbReference type="Proteomes" id="UP000001357"/>
    </source>
</evidence>
<proteinExistence type="predicted"/>
<dbReference type="KEGG" id="mbr:MONBRDRAFT_9825"/>
<name>A9V4C3_MONBE</name>
<dbReference type="InParanoid" id="A9V4C3"/>
<feature type="region of interest" description="Disordered" evidence="1">
    <location>
        <begin position="33"/>
        <end position="65"/>
    </location>
</feature>
<feature type="compositionally biased region" description="Basic and acidic residues" evidence="1">
    <location>
        <begin position="41"/>
        <end position="60"/>
    </location>
</feature>
<evidence type="ECO:0000313" key="2">
    <source>
        <dbReference type="EMBL" id="EDQ87589.1"/>
    </source>
</evidence>
<accession>A9V4C3</accession>
<sequence>MLCRQPSLLGTLTGPTEPQRVRTRVVAECARRRSGSTLGAKADRQAECHDHKGSHEHGRVDGPPVVNAANKPERGQRYNPAQCGRAAKVCIKLASLAVHQGAVGGGHGASPSAIRIPFARGNTPSLTLHAHPVEHDASTGQRVQQTRTCQVQEEAQQRHAAKHAAYNFAHGGLLARYLFATTTPRPNGPAYQESMSVCMVGKAQTQI</sequence>
<dbReference type="GeneID" id="5892878"/>
<dbReference type="EMBL" id="CH991558">
    <property type="protein sequence ID" value="EDQ87589.1"/>
    <property type="molecule type" value="Genomic_DNA"/>
</dbReference>
<protein>
    <submittedName>
        <fullName evidence="2">Uncharacterized protein</fullName>
    </submittedName>
</protein>
<organism evidence="2 3">
    <name type="scientific">Monosiga brevicollis</name>
    <name type="common">Choanoflagellate</name>
    <dbReference type="NCBI Taxonomy" id="81824"/>
    <lineage>
        <taxon>Eukaryota</taxon>
        <taxon>Choanoflagellata</taxon>
        <taxon>Craspedida</taxon>
        <taxon>Salpingoecidae</taxon>
        <taxon>Monosiga</taxon>
    </lineage>
</organism>
<evidence type="ECO:0000256" key="1">
    <source>
        <dbReference type="SAM" id="MobiDB-lite"/>
    </source>
</evidence>
<dbReference type="RefSeq" id="XP_001747509.1">
    <property type="nucleotide sequence ID" value="XM_001747457.1"/>
</dbReference>
<dbReference type="Proteomes" id="UP000001357">
    <property type="component" value="Unassembled WGS sequence"/>
</dbReference>
<reference evidence="2 3" key="1">
    <citation type="journal article" date="2008" name="Nature">
        <title>The genome of the choanoflagellate Monosiga brevicollis and the origin of metazoans.</title>
        <authorList>
            <consortium name="JGI Sequencing"/>
            <person name="King N."/>
            <person name="Westbrook M.J."/>
            <person name="Young S.L."/>
            <person name="Kuo A."/>
            <person name="Abedin M."/>
            <person name="Chapman J."/>
            <person name="Fairclough S."/>
            <person name="Hellsten U."/>
            <person name="Isogai Y."/>
            <person name="Letunic I."/>
            <person name="Marr M."/>
            <person name="Pincus D."/>
            <person name="Putnam N."/>
            <person name="Rokas A."/>
            <person name="Wright K.J."/>
            <person name="Zuzow R."/>
            <person name="Dirks W."/>
            <person name="Good M."/>
            <person name="Goodstein D."/>
            <person name="Lemons D."/>
            <person name="Li W."/>
            <person name="Lyons J.B."/>
            <person name="Morris A."/>
            <person name="Nichols S."/>
            <person name="Richter D.J."/>
            <person name="Salamov A."/>
            <person name="Bork P."/>
            <person name="Lim W.A."/>
            <person name="Manning G."/>
            <person name="Miller W.T."/>
            <person name="McGinnis W."/>
            <person name="Shapiro H."/>
            <person name="Tjian R."/>
            <person name="Grigoriev I.V."/>
            <person name="Rokhsar D."/>
        </authorList>
    </citation>
    <scope>NUCLEOTIDE SEQUENCE [LARGE SCALE GENOMIC DNA]</scope>
    <source>
        <strain evidence="3">MX1 / ATCC 50154</strain>
    </source>
</reference>
<dbReference type="AlphaFoldDB" id="A9V4C3"/>